<dbReference type="PANTHER" id="PTHR37534">
    <property type="entry name" value="TRANSCRIPTIONAL ACTIVATOR PROTEIN UGA3"/>
    <property type="match status" value="1"/>
</dbReference>
<feature type="region of interest" description="Disordered" evidence="3">
    <location>
        <begin position="54"/>
        <end position="84"/>
    </location>
</feature>
<dbReference type="GeneID" id="27899602"/>
<dbReference type="OMA" id="LTWWDAI"/>
<accession>M3D896</accession>
<evidence type="ECO:0000313" key="4">
    <source>
        <dbReference type="EMBL" id="EMF14360.1"/>
    </source>
</evidence>
<dbReference type="HOGENOM" id="CLU_028540_1_1_1"/>
<comment type="subcellular location">
    <subcellularLocation>
        <location evidence="1">Nucleus</location>
    </subcellularLocation>
</comment>
<dbReference type="PANTHER" id="PTHR37534:SF46">
    <property type="entry name" value="ZN(II)2CYS6 TRANSCRIPTION FACTOR (EUROFUNG)"/>
    <property type="match status" value="1"/>
</dbReference>
<keyword evidence="5" id="KW-1185">Reference proteome</keyword>
<dbReference type="STRING" id="692275.M3D896"/>
<dbReference type="Proteomes" id="UP000016931">
    <property type="component" value="Unassembled WGS sequence"/>
</dbReference>
<dbReference type="OrthoDB" id="2015447at2759"/>
<feature type="compositionally biased region" description="Basic residues" evidence="3">
    <location>
        <begin position="54"/>
        <end position="64"/>
    </location>
</feature>
<dbReference type="Pfam" id="PF11951">
    <property type="entry name" value="Fungal_trans_2"/>
    <property type="match status" value="1"/>
</dbReference>
<evidence type="ECO:0008006" key="6">
    <source>
        <dbReference type="Google" id="ProtNLM"/>
    </source>
</evidence>
<dbReference type="GO" id="GO:0005634">
    <property type="term" value="C:nucleus"/>
    <property type="evidence" value="ECO:0007669"/>
    <property type="project" value="UniProtKB-SubCell"/>
</dbReference>
<keyword evidence="2" id="KW-0539">Nucleus</keyword>
<feature type="region of interest" description="Disordered" evidence="3">
    <location>
        <begin position="168"/>
        <end position="193"/>
    </location>
</feature>
<gene>
    <name evidence="4" type="ORF">SEPMUDRAFT_132038</name>
</gene>
<dbReference type="AlphaFoldDB" id="M3D896"/>
<feature type="compositionally biased region" description="Polar residues" evidence="3">
    <location>
        <begin position="65"/>
        <end position="84"/>
    </location>
</feature>
<evidence type="ECO:0000313" key="5">
    <source>
        <dbReference type="Proteomes" id="UP000016931"/>
    </source>
</evidence>
<evidence type="ECO:0000256" key="1">
    <source>
        <dbReference type="ARBA" id="ARBA00004123"/>
    </source>
</evidence>
<name>M3D896_SPHMS</name>
<dbReference type="eggNOG" id="ENOG502T1JF">
    <property type="taxonomic scope" value="Eukaryota"/>
</dbReference>
<organism evidence="4 5">
    <name type="scientific">Sphaerulina musiva (strain SO2202)</name>
    <name type="common">Poplar stem canker fungus</name>
    <name type="synonym">Septoria musiva</name>
    <dbReference type="NCBI Taxonomy" id="692275"/>
    <lineage>
        <taxon>Eukaryota</taxon>
        <taxon>Fungi</taxon>
        <taxon>Dikarya</taxon>
        <taxon>Ascomycota</taxon>
        <taxon>Pezizomycotina</taxon>
        <taxon>Dothideomycetes</taxon>
        <taxon>Dothideomycetidae</taxon>
        <taxon>Mycosphaerellales</taxon>
        <taxon>Mycosphaerellaceae</taxon>
        <taxon>Sphaerulina</taxon>
    </lineage>
</organism>
<evidence type="ECO:0000256" key="2">
    <source>
        <dbReference type="ARBA" id="ARBA00023242"/>
    </source>
</evidence>
<sequence length="624" mass="69932">MPRAIEKDDCFTCAANSRLCDRQLHRCRTCTDSSEVCRYPVSLRWRIEPSSRRKRPILGSRPRRVQSSSVKRSDTSEVSQTPISLSAINTPTETYSSSFDPIVPEEDTDSAVQDFPLWSALSEADEGQLMAAGSSVNDVSLNIANGISHPPPAVLDVSDCLITTTTTSTTNASANSLGEKSSGPSSLPAAASATHGWSPNAQFYQDANLTKPFEISSLLDLYRNQLCKIPVTHDFPANPFRCDTTPSLLSIHQTHAIVAITLQYLSRAPSPVSNQLWLRHVAKRERELACKGRKQSGGGGEAFCSSEFLDTLLVLVTLEHMCRGAGPWQGLILDVMSIVEGAGGISQMTRSPRRQAQLAMFVWWDITISLLSRQRGFLSQQYYDFVLGCECEEWNFEDLTGIPRSLVSALVEIVQLTQAQNRIVGMKWALFDDWRVREIERDLSDSASFLLPDLRIGDEVDTDEMIQHKHDRTACIQAWKFAVRLYIARVFPSSSGGGQQQQQHYHHQHSAKILSLARQTLDAARSCRSTSVMSKQLLFPIFLAGSETNDAYSRRYVEAYCKCWYAKTRYQLFPDTLQLLTTIWNLRDLGHGDDHETWWGSVLADLEDTTLYHGRLVRIHYLLG</sequence>
<protein>
    <recommendedName>
        <fullName evidence="6">Zn(2)-C6 fungal-type domain-containing protein</fullName>
    </recommendedName>
</protein>
<dbReference type="EMBL" id="KB456262">
    <property type="protein sequence ID" value="EMF14360.1"/>
    <property type="molecule type" value="Genomic_DNA"/>
</dbReference>
<dbReference type="RefSeq" id="XP_016762481.1">
    <property type="nucleotide sequence ID" value="XM_016902465.1"/>
</dbReference>
<dbReference type="InterPro" id="IPR021858">
    <property type="entry name" value="Fun_TF"/>
</dbReference>
<reference evidence="4 5" key="1">
    <citation type="journal article" date="2012" name="PLoS Pathog.">
        <title>Diverse lifestyles and strategies of plant pathogenesis encoded in the genomes of eighteen Dothideomycetes fungi.</title>
        <authorList>
            <person name="Ohm R.A."/>
            <person name="Feau N."/>
            <person name="Henrissat B."/>
            <person name="Schoch C.L."/>
            <person name="Horwitz B.A."/>
            <person name="Barry K.W."/>
            <person name="Condon B.J."/>
            <person name="Copeland A.C."/>
            <person name="Dhillon B."/>
            <person name="Glaser F."/>
            <person name="Hesse C.N."/>
            <person name="Kosti I."/>
            <person name="LaButti K."/>
            <person name="Lindquist E.A."/>
            <person name="Lucas S."/>
            <person name="Salamov A.A."/>
            <person name="Bradshaw R.E."/>
            <person name="Ciuffetti L."/>
            <person name="Hamelin R.C."/>
            <person name="Kema G.H.J."/>
            <person name="Lawrence C."/>
            <person name="Scott J.A."/>
            <person name="Spatafora J.W."/>
            <person name="Turgeon B.G."/>
            <person name="de Wit P.J.G.M."/>
            <person name="Zhong S."/>
            <person name="Goodwin S.B."/>
            <person name="Grigoriev I.V."/>
        </authorList>
    </citation>
    <scope>NUCLEOTIDE SEQUENCE [LARGE SCALE GENOMIC DNA]</scope>
    <source>
        <strain evidence="4 5">SO2202</strain>
    </source>
</reference>
<evidence type="ECO:0000256" key="3">
    <source>
        <dbReference type="SAM" id="MobiDB-lite"/>
    </source>
</evidence>
<proteinExistence type="predicted"/>